<dbReference type="Proteomes" id="UP000187313">
    <property type="component" value="Unassembled WGS sequence"/>
</dbReference>
<feature type="transmembrane region" description="Helical" evidence="7">
    <location>
        <begin position="101"/>
        <end position="123"/>
    </location>
</feature>
<feature type="transmembrane region" description="Helical" evidence="7">
    <location>
        <begin position="72"/>
        <end position="89"/>
    </location>
</feature>
<reference evidence="9 10" key="1">
    <citation type="submission" date="2016-10" db="EMBL/GenBank/DDBJ databases">
        <title>Paenibacillus species isolates.</title>
        <authorList>
            <person name="Beno S.M."/>
        </authorList>
    </citation>
    <scope>NUCLEOTIDE SEQUENCE [LARGE SCALE GENOMIC DNA]</scope>
    <source>
        <strain evidence="9 10">FSL R5-0923</strain>
    </source>
</reference>
<dbReference type="InterPro" id="IPR050189">
    <property type="entry name" value="MFS_Efflux_Transporters"/>
</dbReference>
<comment type="subcellular location">
    <subcellularLocation>
        <location evidence="1">Cell membrane</location>
        <topology evidence="1">Multi-pass membrane protein</topology>
    </subcellularLocation>
</comment>
<feature type="transmembrane region" description="Helical" evidence="7">
    <location>
        <begin position="158"/>
        <end position="177"/>
    </location>
</feature>
<dbReference type="Pfam" id="PF07690">
    <property type="entry name" value="MFS_1"/>
    <property type="match status" value="1"/>
</dbReference>
<feature type="domain" description="Major facilitator superfamily (MFS) profile" evidence="8">
    <location>
        <begin position="6"/>
        <end position="381"/>
    </location>
</feature>
<feature type="transmembrane region" description="Helical" evidence="7">
    <location>
        <begin position="328"/>
        <end position="350"/>
    </location>
</feature>
<name>A0ABX3I073_9BACL</name>
<accession>A0ABX3I073</accession>
<keyword evidence="4 7" id="KW-0812">Transmembrane</keyword>
<feature type="transmembrane region" description="Helical" evidence="7">
    <location>
        <begin position="291"/>
        <end position="308"/>
    </location>
</feature>
<feature type="transmembrane region" description="Helical" evidence="7">
    <location>
        <begin position="7"/>
        <end position="28"/>
    </location>
</feature>
<dbReference type="InterPro" id="IPR001958">
    <property type="entry name" value="Tet-R_TetA/multi-R_MdtG-like"/>
</dbReference>
<evidence type="ECO:0000256" key="4">
    <source>
        <dbReference type="ARBA" id="ARBA00022692"/>
    </source>
</evidence>
<keyword evidence="3" id="KW-1003">Cell membrane</keyword>
<dbReference type="PANTHER" id="PTHR43124:SF10">
    <property type="entry name" value="PURINE EFFLUX PUMP PBUE"/>
    <property type="match status" value="1"/>
</dbReference>
<gene>
    <name evidence="9" type="ORF">BSK51_02275</name>
</gene>
<evidence type="ECO:0000256" key="1">
    <source>
        <dbReference type="ARBA" id="ARBA00004651"/>
    </source>
</evidence>
<evidence type="ECO:0000259" key="8">
    <source>
        <dbReference type="PROSITE" id="PS50850"/>
    </source>
</evidence>
<dbReference type="InterPro" id="IPR020846">
    <property type="entry name" value="MFS_dom"/>
</dbReference>
<evidence type="ECO:0000313" key="10">
    <source>
        <dbReference type="Proteomes" id="UP000187313"/>
    </source>
</evidence>
<dbReference type="SUPFAM" id="SSF103473">
    <property type="entry name" value="MFS general substrate transporter"/>
    <property type="match status" value="1"/>
</dbReference>
<dbReference type="InterPro" id="IPR036259">
    <property type="entry name" value="MFS_trans_sf"/>
</dbReference>
<organism evidence="9 10">
    <name type="scientific">Paenibacillus odorifer</name>
    <dbReference type="NCBI Taxonomy" id="189426"/>
    <lineage>
        <taxon>Bacteria</taxon>
        <taxon>Bacillati</taxon>
        <taxon>Bacillota</taxon>
        <taxon>Bacilli</taxon>
        <taxon>Bacillales</taxon>
        <taxon>Paenibacillaceae</taxon>
        <taxon>Paenibacillus</taxon>
    </lineage>
</organism>
<keyword evidence="6 7" id="KW-0472">Membrane</keyword>
<evidence type="ECO:0000313" key="9">
    <source>
        <dbReference type="EMBL" id="OMD55991.1"/>
    </source>
</evidence>
<comment type="caution">
    <text evidence="9">The sequence shown here is derived from an EMBL/GenBank/DDBJ whole genome shotgun (WGS) entry which is preliminary data.</text>
</comment>
<sequence>MKNSTVIYILALAVFLIGTIEYIITGVIEMIALDLKVSTSVAGLLVTAFALSAAIGAPILIATTINMDRKKVLMSALSVFILSNWLTFFSSTFEAVLVSRILQGLSGGVATVVAMAVATRLAVKEKRGNAIGIILMGLSSSLVFGVPIGTYFSDWLGWKSLFIWMGFITIFPLLVIYKKVPAIKEKEAVTIGMQLSILKDKRILVALIITLLYICGYSTLFTYITPFLQATSPLSITKISGILFLAGVCSFVGSRVGGLLADSKGPKLTIFLGLTLQVVMFLFLSLVGNNLVLLIGVLMIWMLATWSISPAQQLNLVTLVPHSPDIALSVNTSFIQFGFALGSGLGGLVISHSSILHLNWLGLGVVSIALLLALLLFSKMNSHVGNHANRGCGQTSHK</sequence>
<evidence type="ECO:0000256" key="6">
    <source>
        <dbReference type="ARBA" id="ARBA00023136"/>
    </source>
</evidence>
<dbReference type="RefSeq" id="WP_076298093.1">
    <property type="nucleotide sequence ID" value="NZ_MPTD01000001.1"/>
</dbReference>
<evidence type="ECO:0000256" key="5">
    <source>
        <dbReference type="ARBA" id="ARBA00022989"/>
    </source>
</evidence>
<dbReference type="EMBL" id="MPTD01000001">
    <property type="protein sequence ID" value="OMD55991.1"/>
    <property type="molecule type" value="Genomic_DNA"/>
</dbReference>
<dbReference type="Gene3D" id="1.20.1250.20">
    <property type="entry name" value="MFS general substrate transporter like domains"/>
    <property type="match status" value="2"/>
</dbReference>
<keyword evidence="5 7" id="KW-1133">Transmembrane helix</keyword>
<dbReference type="PRINTS" id="PR01035">
    <property type="entry name" value="TCRTETA"/>
</dbReference>
<feature type="transmembrane region" description="Helical" evidence="7">
    <location>
        <begin position="203"/>
        <end position="224"/>
    </location>
</feature>
<dbReference type="InterPro" id="IPR011701">
    <property type="entry name" value="MFS"/>
</dbReference>
<dbReference type="PROSITE" id="PS50850">
    <property type="entry name" value="MFS"/>
    <property type="match status" value="1"/>
</dbReference>
<proteinExistence type="predicted"/>
<feature type="transmembrane region" description="Helical" evidence="7">
    <location>
        <begin position="40"/>
        <end position="60"/>
    </location>
</feature>
<evidence type="ECO:0000256" key="2">
    <source>
        <dbReference type="ARBA" id="ARBA00022448"/>
    </source>
</evidence>
<protein>
    <submittedName>
        <fullName evidence="9">MFS transporter</fullName>
    </submittedName>
</protein>
<dbReference type="CDD" id="cd17324">
    <property type="entry name" value="MFS_NepI_like"/>
    <property type="match status" value="1"/>
</dbReference>
<evidence type="ECO:0000256" key="7">
    <source>
        <dbReference type="SAM" id="Phobius"/>
    </source>
</evidence>
<feature type="transmembrane region" description="Helical" evidence="7">
    <location>
        <begin position="356"/>
        <end position="377"/>
    </location>
</feature>
<feature type="transmembrane region" description="Helical" evidence="7">
    <location>
        <begin position="130"/>
        <end position="152"/>
    </location>
</feature>
<keyword evidence="10" id="KW-1185">Reference proteome</keyword>
<evidence type="ECO:0000256" key="3">
    <source>
        <dbReference type="ARBA" id="ARBA00022475"/>
    </source>
</evidence>
<dbReference type="PANTHER" id="PTHR43124">
    <property type="entry name" value="PURINE EFFLUX PUMP PBUE"/>
    <property type="match status" value="1"/>
</dbReference>
<keyword evidence="2" id="KW-0813">Transport</keyword>
<feature type="transmembrane region" description="Helical" evidence="7">
    <location>
        <begin position="236"/>
        <end position="256"/>
    </location>
</feature>